<proteinExistence type="inferred from homology"/>
<sequence length="142" mass="16192">MVFESTSSQMTFEFAKKIGENLKRGDVLCLDGDLGVGKTVFTKGVAAGLGIKDDVSSPTFTLIQEYYGGRLPLYHFDVYRIDGPWDMDDLGYDEYFYGEGVCLVEWGSMIKELFPENTIYVRIEKDLEKGFDYRKITVSKDF</sequence>
<name>R5LRE8_9FIRM</name>
<dbReference type="InterPro" id="IPR003442">
    <property type="entry name" value="T6A_TsaE"/>
</dbReference>
<keyword evidence="8" id="KW-0067">ATP-binding</keyword>
<reference evidence="11" key="1">
    <citation type="submission" date="2012-11" db="EMBL/GenBank/DDBJ databases">
        <title>Dependencies among metagenomic species, viruses, plasmids and units of genetic variation.</title>
        <authorList>
            <person name="Nielsen H.B."/>
            <person name="Almeida M."/>
            <person name="Juncker A.S."/>
            <person name="Rasmussen S."/>
            <person name="Li J."/>
            <person name="Sunagawa S."/>
            <person name="Plichta D."/>
            <person name="Gautier L."/>
            <person name="Le Chatelier E."/>
            <person name="Peletier E."/>
            <person name="Bonde I."/>
            <person name="Nielsen T."/>
            <person name="Manichanh C."/>
            <person name="Arumugam M."/>
            <person name="Batto J."/>
            <person name="Santos M.B.Q.D."/>
            <person name="Blom N."/>
            <person name="Borruel N."/>
            <person name="Burgdorf K.S."/>
            <person name="Boumezbeur F."/>
            <person name="Casellas F."/>
            <person name="Dore J."/>
            <person name="Guarner F."/>
            <person name="Hansen T."/>
            <person name="Hildebrand F."/>
            <person name="Kaas R.S."/>
            <person name="Kennedy S."/>
            <person name="Kristiansen K."/>
            <person name="Kultima J.R."/>
            <person name="Leonard P."/>
            <person name="Levenez F."/>
            <person name="Lund O."/>
            <person name="Moumen B."/>
            <person name="Le Paslier D."/>
            <person name="Pons N."/>
            <person name="Pedersen O."/>
            <person name="Prifti E."/>
            <person name="Qin J."/>
            <person name="Raes J."/>
            <person name="Tap J."/>
            <person name="Tims S."/>
            <person name="Ussery D.W."/>
            <person name="Yamada T."/>
            <person name="MetaHit consortium"/>
            <person name="Renault P."/>
            <person name="Sicheritz-Ponten T."/>
            <person name="Bork P."/>
            <person name="Wang J."/>
            <person name="Brunak S."/>
            <person name="Ehrlich S.D."/>
        </authorList>
    </citation>
    <scope>NUCLEOTIDE SEQUENCE [LARGE SCALE GENOMIC DNA]</scope>
</reference>
<dbReference type="EMBL" id="CAYU010000014">
    <property type="protein sequence ID" value="CCY75562.1"/>
    <property type="molecule type" value="Genomic_DNA"/>
</dbReference>
<dbReference type="PANTHER" id="PTHR33540:SF2">
    <property type="entry name" value="TRNA THREONYLCARBAMOYLADENOSINE BIOSYNTHESIS PROTEIN TSAE"/>
    <property type="match status" value="1"/>
</dbReference>
<keyword evidence="7" id="KW-0547">Nucleotide-binding</keyword>
<comment type="similarity">
    <text evidence="2">Belongs to the TsaE family.</text>
</comment>
<dbReference type="PANTHER" id="PTHR33540">
    <property type="entry name" value="TRNA THREONYLCARBAMOYLADENOSINE BIOSYNTHESIS PROTEIN TSAE"/>
    <property type="match status" value="1"/>
</dbReference>
<dbReference type="Pfam" id="PF02367">
    <property type="entry name" value="TsaE"/>
    <property type="match status" value="1"/>
</dbReference>
<dbReference type="GO" id="GO:0005524">
    <property type="term" value="F:ATP binding"/>
    <property type="evidence" value="ECO:0007669"/>
    <property type="project" value="UniProtKB-KW"/>
</dbReference>
<dbReference type="Proteomes" id="UP000018300">
    <property type="component" value="Unassembled WGS sequence"/>
</dbReference>
<evidence type="ECO:0000313" key="11">
    <source>
        <dbReference type="EMBL" id="CCY75562.1"/>
    </source>
</evidence>
<evidence type="ECO:0000256" key="10">
    <source>
        <dbReference type="ARBA" id="ARBA00032441"/>
    </source>
</evidence>
<protein>
    <recommendedName>
        <fullName evidence="3">tRNA threonylcarbamoyladenosine biosynthesis protein TsaE</fullName>
    </recommendedName>
    <alternativeName>
        <fullName evidence="10">t(6)A37 threonylcarbamoyladenosine biosynthesis protein TsaE</fullName>
    </alternativeName>
</protein>
<keyword evidence="6" id="KW-0479">Metal-binding</keyword>
<dbReference type="AlphaFoldDB" id="R5LRE8"/>
<dbReference type="NCBIfam" id="TIGR00150">
    <property type="entry name" value="T6A_YjeE"/>
    <property type="match status" value="1"/>
</dbReference>
<evidence type="ECO:0000256" key="9">
    <source>
        <dbReference type="ARBA" id="ARBA00022842"/>
    </source>
</evidence>
<evidence type="ECO:0000256" key="4">
    <source>
        <dbReference type="ARBA" id="ARBA00022490"/>
    </source>
</evidence>
<evidence type="ECO:0000313" key="12">
    <source>
        <dbReference type="Proteomes" id="UP000018300"/>
    </source>
</evidence>
<organism evidence="11 12">
    <name type="scientific">Eshraghiella crossota CAG:259</name>
    <dbReference type="NCBI Taxonomy" id="1263062"/>
    <lineage>
        <taxon>Bacteria</taxon>
        <taxon>Bacillati</taxon>
        <taxon>Bacillota</taxon>
        <taxon>Clostridia</taxon>
        <taxon>Lachnospirales</taxon>
        <taxon>Lachnospiraceae</taxon>
        <taxon>Eshraghiella</taxon>
    </lineage>
</organism>
<evidence type="ECO:0000256" key="3">
    <source>
        <dbReference type="ARBA" id="ARBA00019010"/>
    </source>
</evidence>
<keyword evidence="9" id="KW-0460">Magnesium</keyword>
<evidence type="ECO:0000256" key="8">
    <source>
        <dbReference type="ARBA" id="ARBA00022840"/>
    </source>
</evidence>
<evidence type="ECO:0000256" key="5">
    <source>
        <dbReference type="ARBA" id="ARBA00022694"/>
    </source>
</evidence>
<evidence type="ECO:0000256" key="7">
    <source>
        <dbReference type="ARBA" id="ARBA00022741"/>
    </source>
</evidence>
<dbReference type="Gene3D" id="3.40.50.300">
    <property type="entry name" value="P-loop containing nucleotide triphosphate hydrolases"/>
    <property type="match status" value="1"/>
</dbReference>
<evidence type="ECO:0000256" key="2">
    <source>
        <dbReference type="ARBA" id="ARBA00007599"/>
    </source>
</evidence>
<keyword evidence="5" id="KW-0819">tRNA processing</keyword>
<comment type="caution">
    <text evidence="11">The sequence shown here is derived from an EMBL/GenBank/DDBJ whole genome shotgun (WGS) entry which is preliminary data.</text>
</comment>
<dbReference type="SUPFAM" id="SSF52540">
    <property type="entry name" value="P-loop containing nucleoside triphosphate hydrolases"/>
    <property type="match status" value="1"/>
</dbReference>
<gene>
    <name evidence="11" type="ORF">BN569_01573</name>
</gene>
<evidence type="ECO:0000256" key="6">
    <source>
        <dbReference type="ARBA" id="ARBA00022723"/>
    </source>
</evidence>
<dbReference type="GO" id="GO:0046872">
    <property type="term" value="F:metal ion binding"/>
    <property type="evidence" value="ECO:0007669"/>
    <property type="project" value="UniProtKB-KW"/>
</dbReference>
<keyword evidence="4" id="KW-0963">Cytoplasm</keyword>
<accession>R5LRE8</accession>
<evidence type="ECO:0000256" key="1">
    <source>
        <dbReference type="ARBA" id="ARBA00004496"/>
    </source>
</evidence>
<dbReference type="InterPro" id="IPR027417">
    <property type="entry name" value="P-loop_NTPase"/>
</dbReference>
<dbReference type="GO" id="GO:0005737">
    <property type="term" value="C:cytoplasm"/>
    <property type="evidence" value="ECO:0007669"/>
    <property type="project" value="UniProtKB-SubCell"/>
</dbReference>
<dbReference type="GO" id="GO:0002949">
    <property type="term" value="P:tRNA threonylcarbamoyladenosine modification"/>
    <property type="evidence" value="ECO:0007669"/>
    <property type="project" value="InterPro"/>
</dbReference>
<comment type="subcellular location">
    <subcellularLocation>
        <location evidence="1">Cytoplasm</location>
    </subcellularLocation>
</comment>